<accession>A0A0C2GZF9</accession>
<feature type="region of interest" description="Disordered" evidence="1">
    <location>
        <begin position="1"/>
        <end position="58"/>
    </location>
</feature>
<evidence type="ECO:0000256" key="1">
    <source>
        <dbReference type="SAM" id="MobiDB-lite"/>
    </source>
</evidence>
<proteinExistence type="predicted"/>
<evidence type="ECO:0000313" key="3">
    <source>
        <dbReference type="Proteomes" id="UP000054047"/>
    </source>
</evidence>
<gene>
    <name evidence="2" type="ORF">ANCDUO_07198</name>
</gene>
<evidence type="ECO:0000313" key="2">
    <source>
        <dbReference type="EMBL" id="KIH62521.1"/>
    </source>
</evidence>
<protein>
    <submittedName>
        <fullName evidence="2">Uncharacterized protein</fullName>
    </submittedName>
</protein>
<dbReference type="EMBL" id="KN729259">
    <property type="protein sequence ID" value="KIH62521.1"/>
    <property type="molecule type" value="Genomic_DNA"/>
</dbReference>
<keyword evidence="3" id="KW-1185">Reference proteome</keyword>
<dbReference type="Proteomes" id="UP000054047">
    <property type="component" value="Unassembled WGS sequence"/>
</dbReference>
<dbReference type="OrthoDB" id="5877592at2759"/>
<sequence>MSLAPPKHALSFFVGKSNGIGSASEKESTKSDGEDSAVTTKKKLERKTSLPTEDEKTTSLIRKQMSEIEKEITRRSQNKNIKKLVFSQRAATKGPNQQRHPAIAVRCKWAATLSKHNYVEVYMDLSEYKKGGN</sequence>
<name>A0A0C2GZF9_9BILA</name>
<dbReference type="AlphaFoldDB" id="A0A0C2GZF9"/>
<organism evidence="2 3">
    <name type="scientific">Ancylostoma duodenale</name>
    <dbReference type="NCBI Taxonomy" id="51022"/>
    <lineage>
        <taxon>Eukaryota</taxon>
        <taxon>Metazoa</taxon>
        <taxon>Ecdysozoa</taxon>
        <taxon>Nematoda</taxon>
        <taxon>Chromadorea</taxon>
        <taxon>Rhabditida</taxon>
        <taxon>Rhabditina</taxon>
        <taxon>Rhabditomorpha</taxon>
        <taxon>Strongyloidea</taxon>
        <taxon>Ancylostomatidae</taxon>
        <taxon>Ancylostomatinae</taxon>
        <taxon>Ancylostoma</taxon>
    </lineage>
</organism>
<reference evidence="2 3" key="1">
    <citation type="submission" date="2013-12" db="EMBL/GenBank/DDBJ databases">
        <title>Draft genome of the parsitic nematode Ancylostoma duodenale.</title>
        <authorList>
            <person name="Mitreva M."/>
        </authorList>
    </citation>
    <scope>NUCLEOTIDE SEQUENCE [LARGE SCALE GENOMIC DNA]</scope>
    <source>
        <strain evidence="2 3">Zhejiang</strain>
    </source>
</reference>
<feature type="compositionally biased region" description="Basic and acidic residues" evidence="1">
    <location>
        <begin position="24"/>
        <end position="33"/>
    </location>
</feature>